<dbReference type="Pfam" id="PF11196">
    <property type="entry name" value="DUF2834"/>
    <property type="match status" value="1"/>
</dbReference>
<protein>
    <recommendedName>
        <fullName evidence="4">DUF2834 domain-containing protein</fullName>
    </recommendedName>
</protein>
<dbReference type="InterPro" id="IPR021362">
    <property type="entry name" value="DUF2834"/>
</dbReference>
<accession>A0A2W4WRM1</accession>
<feature type="transmembrane region" description="Helical" evidence="1">
    <location>
        <begin position="9"/>
        <end position="27"/>
    </location>
</feature>
<feature type="transmembrane region" description="Helical" evidence="1">
    <location>
        <begin position="59"/>
        <end position="79"/>
    </location>
</feature>
<gene>
    <name evidence="2" type="ORF">DCF17_00365</name>
</gene>
<evidence type="ECO:0000313" key="2">
    <source>
        <dbReference type="EMBL" id="PZO45837.1"/>
    </source>
</evidence>
<name>A0A2W4WRM1_9CYAN</name>
<evidence type="ECO:0000313" key="3">
    <source>
        <dbReference type="Proteomes" id="UP000249081"/>
    </source>
</evidence>
<dbReference type="EMBL" id="QBMN01000001">
    <property type="protein sequence ID" value="PZO45837.1"/>
    <property type="molecule type" value="Genomic_DNA"/>
</dbReference>
<comment type="caution">
    <text evidence="2">The sequence shown here is derived from an EMBL/GenBank/DDBJ whole genome shotgun (WGS) entry which is preliminary data.</text>
</comment>
<keyword evidence="1" id="KW-0812">Transmembrane</keyword>
<proteinExistence type="predicted"/>
<evidence type="ECO:0000256" key="1">
    <source>
        <dbReference type="SAM" id="Phobius"/>
    </source>
</evidence>
<keyword evidence="1" id="KW-0472">Membrane</keyword>
<organism evidence="2 3">
    <name type="scientific">Shackletoniella antarctica</name>
    <dbReference type="NCBI Taxonomy" id="268115"/>
    <lineage>
        <taxon>Bacteria</taxon>
        <taxon>Bacillati</taxon>
        <taxon>Cyanobacteriota</taxon>
        <taxon>Cyanophyceae</taxon>
        <taxon>Oculatellales</taxon>
        <taxon>Oculatellaceae</taxon>
        <taxon>Shackletoniella</taxon>
    </lineage>
</organism>
<dbReference type="AlphaFoldDB" id="A0A2W4WRM1"/>
<reference evidence="2 3" key="2">
    <citation type="submission" date="2018-06" db="EMBL/GenBank/DDBJ databases">
        <title>Metagenomic assembly of (sub)arctic Cyanobacteria and their associated microbiome from non-axenic cultures.</title>
        <authorList>
            <person name="Baurain D."/>
        </authorList>
    </citation>
    <scope>NUCLEOTIDE SEQUENCE [LARGE SCALE GENOMIC DNA]</scope>
    <source>
        <strain evidence="2">ULC041bin1</strain>
    </source>
</reference>
<feature type="transmembrane region" description="Helical" evidence="1">
    <location>
        <begin position="91"/>
        <end position="112"/>
    </location>
</feature>
<evidence type="ECO:0008006" key="4">
    <source>
        <dbReference type="Google" id="ProtNLM"/>
    </source>
</evidence>
<keyword evidence="1" id="KW-1133">Transmembrane helix</keyword>
<reference evidence="3" key="1">
    <citation type="submission" date="2018-04" db="EMBL/GenBank/DDBJ databases">
        <authorList>
            <person name="Cornet L."/>
        </authorList>
    </citation>
    <scope>NUCLEOTIDE SEQUENCE [LARGE SCALE GENOMIC DNA]</scope>
</reference>
<dbReference type="Proteomes" id="UP000249081">
    <property type="component" value="Unassembled WGS sequence"/>
</dbReference>
<sequence length="126" mass="14184">MPGTLIRQAIYAALTVIGFIWTNYYLVQFTIATKGEFTATNLLNFDLSTFIDQVWANPASSFVAVDLTIAVLLAITFIVSEGKRLKLKVWGIYIALMFAISFAFGFALFMFVRERKLAEDLEHAET</sequence>